<proteinExistence type="inferred from homology"/>
<feature type="chain" id="PRO_5038481174" evidence="4">
    <location>
        <begin position="22"/>
        <end position="394"/>
    </location>
</feature>
<dbReference type="RefSeq" id="WP_154476766.1">
    <property type="nucleotide sequence ID" value="NZ_VULY01000018.1"/>
</dbReference>
<reference evidence="6 7" key="1">
    <citation type="submission" date="2019-08" db="EMBL/GenBank/DDBJ databases">
        <title>In-depth cultivation of the pig gut microbiome towards novel bacterial diversity and tailored functional studies.</title>
        <authorList>
            <person name="Wylensek D."/>
            <person name="Hitch T.C.A."/>
            <person name="Clavel T."/>
        </authorList>
    </citation>
    <scope>NUCLEOTIDE SEQUENCE [LARGE SCALE GENOMIC DNA]</scope>
    <source>
        <strain evidence="6 7">68-1-5</strain>
    </source>
</reference>
<evidence type="ECO:0000313" key="6">
    <source>
        <dbReference type="EMBL" id="MSR93667.1"/>
    </source>
</evidence>
<organism evidence="6 7">
    <name type="scientific">Suipraeoptans intestinalis</name>
    <dbReference type="NCBI Taxonomy" id="2606628"/>
    <lineage>
        <taxon>Bacteria</taxon>
        <taxon>Bacillati</taxon>
        <taxon>Bacillota</taxon>
        <taxon>Clostridia</taxon>
        <taxon>Lachnospirales</taxon>
        <taxon>Lachnospiraceae</taxon>
        <taxon>Suipraeoptans</taxon>
    </lineage>
</organism>
<gene>
    <name evidence="6" type="ORF">FYJ34_05170</name>
</gene>
<dbReference type="InterPro" id="IPR025997">
    <property type="entry name" value="SBP_2_dom"/>
</dbReference>
<dbReference type="PANTHER" id="PTHR46847:SF1">
    <property type="entry name" value="D-ALLOSE-BINDING PERIPLASMIC PROTEIN-RELATED"/>
    <property type="match status" value="1"/>
</dbReference>
<evidence type="ECO:0000256" key="3">
    <source>
        <dbReference type="ARBA" id="ARBA00022729"/>
    </source>
</evidence>
<dbReference type="Pfam" id="PF13407">
    <property type="entry name" value="Peripla_BP_4"/>
    <property type="match status" value="2"/>
</dbReference>
<dbReference type="SUPFAM" id="SSF53822">
    <property type="entry name" value="Periplasmic binding protein-like I"/>
    <property type="match status" value="1"/>
</dbReference>
<name>A0A6N7V0K1_9FIRM</name>
<accession>A0A6N7V0K1</accession>
<feature type="signal peptide" evidence="4">
    <location>
        <begin position="1"/>
        <end position="21"/>
    </location>
</feature>
<evidence type="ECO:0000256" key="2">
    <source>
        <dbReference type="ARBA" id="ARBA00007639"/>
    </source>
</evidence>
<dbReference type="EMBL" id="VULY01000018">
    <property type="protein sequence ID" value="MSR93667.1"/>
    <property type="molecule type" value="Genomic_DNA"/>
</dbReference>
<comment type="subcellular location">
    <subcellularLocation>
        <location evidence="1">Cell envelope</location>
    </subcellularLocation>
</comment>
<comment type="caution">
    <text evidence="6">The sequence shown here is derived from an EMBL/GenBank/DDBJ whole genome shotgun (WGS) entry which is preliminary data.</text>
</comment>
<dbReference type="Proteomes" id="UP000434409">
    <property type="component" value="Unassembled WGS sequence"/>
</dbReference>
<dbReference type="PANTHER" id="PTHR46847">
    <property type="entry name" value="D-ALLOSE-BINDING PERIPLASMIC PROTEIN-RELATED"/>
    <property type="match status" value="1"/>
</dbReference>
<evidence type="ECO:0000259" key="5">
    <source>
        <dbReference type="Pfam" id="PF13407"/>
    </source>
</evidence>
<keyword evidence="7" id="KW-1185">Reference proteome</keyword>
<evidence type="ECO:0000313" key="7">
    <source>
        <dbReference type="Proteomes" id="UP000434409"/>
    </source>
</evidence>
<keyword evidence="3 4" id="KW-0732">Signal</keyword>
<dbReference type="PROSITE" id="PS51257">
    <property type="entry name" value="PROKAR_LIPOPROTEIN"/>
    <property type="match status" value="1"/>
</dbReference>
<dbReference type="GO" id="GO:0030246">
    <property type="term" value="F:carbohydrate binding"/>
    <property type="evidence" value="ECO:0007669"/>
    <property type="project" value="UniProtKB-ARBA"/>
</dbReference>
<dbReference type="AlphaFoldDB" id="A0A6N7V0K1"/>
<evidence type="ECO:0000256" key="1">
    <source>
        <dbReference type="ARBA" id="ARBA00004196"/>
    </source>
</evidence>
<feature type="domain" description="Periplasmic binding protein" evidence="5">
    <location>
        <begin position="243"/>
        <end position="362"/>
    </location>
</feature>
<dbReference type="Gene3D" id="3.40.50.2300">
    <property type="match status" value="2"/>
</dbReference>
<sequence>MKKRMAGVLAVLLGMSLLLCSCRIQEDMASDNGQKTKVSSEEIKRQAWLQMIQPAAYSNAEGLNLEKGAYISVIGKGESGPFWNTVEKGAEAAKEDLNRILGYTGKEKIKVTYSGSGTENNVEEQINILDEEIARYPIAVGIAIADVKAGTVQFDMAAENDIPIIAFDSGNSYEGLMSMVATDNEGAAGEAAAHMAEELPEGGSVLVFASDFRAESLLLREKGFQTAAAEYPNLPVAGVYYLNRLEEQKEGMIQEIENGTYEKPEGVEKTEEGVQPDSISQEMIMDYLLKKNPEAKGCFIMDGSAVPAVLEAMERTDTDLSVIGFDVTKRNLQELEAGKIKGLIVQNPFGMGYATVIAAARAYLGLGNEAEVNTGYTWVTKKNLKEKSVQQILY</sequence>
<dbReference type="GO" id="GO:0030313">
    <property type="term" value="C:cell envelope"/>
    <property type="evidence" value="ECO:0007669"/>
    <property type="project" value="UniProtKB-SubCell"/>
</dbReference>
<feature type="domain" description="Periplasmic binding protein" evidence="5">
    <location>
        <begin position="71"/>
        <end position="239"/>
    </location>
</feature>
<comment type="similarity">
    <text evidence="2">Belongs to the bacterial solute-binding protein 2 family.</text>
</comment>
<protein>
    <submittedName>
        <fullName evidence="6">Substrate-binding domain-containing protein</fullName>
    </submittedName>
</protein>
<dbReference type="InterPro" id="IPR028082">
    <property type="entry name" value="Peripla_BP_I"/>
</dbReference>
<evidence type="ECO:0000256" key="4">
    <source>
        <dbReference type="SAM" id="SignalP"/>
    </source>
</evidence>